<protein>
    <submittedName>
        <fullName evidence="1">Uncharacterized protein</fullName>
    </submittedName>
</protein>
<evidence type="ECO:0000313" key="1">
    <source>
        <dbReference type="EMBL" id="GMG81178.1"/>
    </source>
</evidence>
<organism evidence="1 2">
    <name type="scientific">Paralimibaculum aggregatum</name>
    <dbReference type="NCBI Taxonomy" id="3036245"/>
    <lineage>
        <taxon>Bacteria</taxon>
        <taxon>Pseudomonadati</taxon>
        <taxon>Pseudomonadota</taxon>
        <taxon>Alphaproteobacteria</taxon>
        <taxon>Rhodobacterales</taxon>
        <taxon>Paracoccaceae</taxon>
        <taxon>Paralimibaculum</taxon>
    </lineage>
</organism>
<name>A0ABQ6LJ11_9RHOB</name>
<gene>
    <name evidence="1" type="ORF">LNKW23_03900</name>
</gene>
<evidence type="ECO:0000313" key="2">
    <source>
        <dbReference type="Proteomes" id="UP001239909"/>
    </source>
</evidence>
<dbReference type="EMBL" id="BSYI01000002">
    <property type="protein sequence ID" value="GMG81178.1"/>
    <property type="molecule type" value="Genomic_DNA"/>
</dbReference>
<keyword evidence="2" id="KW-1185">Reference proteome</keyword>
<proteinExistence type="predicted"/>
<comment type="caution">
    <text evidence="1">The sequence shown here is derived from an EMBL/GenBank/DDBJ whole genome shotgun (WGS) entry which is preliminary data.</text>
</comment>
<accession>A0ABQ6LJ11</accession>
<reference evidence="1 2" key="1">
    <citation type="submission" date="2023-04" db="EMBL/GenBank/DDBJ databases">
        <title>Marinoamorphus aggregata gen. nov., sp. Nov., isolate from tissue of brittle star Ophioplocus japonicus.</title>
        <authorList>
            <person name="Kawano K."/>
            <person name="Sawayama S."/>
            <person name="Nakagawa S."/>
        </authorList>
    </citation>
    <scope>NUCLEOTIDE SEQUENCE [LARGE SCALE GENOMIC DNA]</scope>
    <source>
        <strain evidence="1 2">NKW23</strain>
    </source>
</reference>
<sequence>MRGRLADLADDLRFDPRRRFGAGRGAGAEAPARGAIAGTAEWPHLLGDGDGGSCVVTGTVAAGGAFGRASIRQHGAV</sequence>
<dbReference type="Proteomes" id="UP001239909">
    <property type="component" value="Unassembled WGS sequence"/>
</dbReference>